<gene>
    <name evidence="1" type="ORF">BASA50_004807</name>
</gene>
<keyword evidence="2" id="KW-1185">Reference proteome</keyword>
<comment type="caution">
    <text evidence="1">The sequence shown here is derived from an EMBL/GenBank/DDBJ whole genome shotgun (WGS) entry which is preliminary data.</text>
</comment>
<evidence type="ECO:0008006" key="3">
    <source>
        <dbReference type="Google" id="ProtNLM"/>
    </source>
</evidence>
<protein>
    <recommendedName>
        <fullName evidence="3">NADH:ubiquinone oxidoreductase intermediate-associated protein 30 domain-containing protein</fullName>
    </recommendedName>
</protein>
<reference evidence="1 2" key="1">
    <citation type="submission" date="2021-02" db="EMBL/GenBank/DDBJ databases">
        <title>Variation within the Batrachochytrium salamandrivorans European outbreak.</title>
        <authorList>
            <person name="Kelly M."/>
            <person name="Pasmans F."/>
            <person name="Shea T.P."/>
            <person name="Munoz J.F."/>
            <person name="Carranza S."/>
            <person name="Cuomo C.A."/>
            <person name="Martel A."/>
        </authorList>
    </citation>
    <scope>NUCLEOTIDE SEQUENCE [LARGE SCALE GENOMIC DNA]</scope>
    <source>
        <strain evidence="1 2">AMFP18/2</strain>
    </source>
</reference>
<dbReference type="Proteomes" id="UP001648503">
    <property type="component" value="Unassembled WGS sequence"/>
</dbReference>
<evidence type="ECO:0000313" key="2">
    <source>
        <dbReference type="Proteomes" id="UP001648503"/>
    </source>
</evidence>
<accession>A0ABQ8FET3</accession>
<name>A0ABQ8FET3_9FUNG</name>
<evidence type="ECO:0000313" key="1">
    <source>
        <dbReference type="EMBL" id="KAH6597048.1"/>
    </source>
</evidence>
<proteinExistence type="predicted"/>
<dbReference type="EMBL" id="JAFCIX010000172">
    <property type="protein sequence ID" value="KAH6597048.1"/>
    <property type="molecule type" value="Genomic_DNA"/>
</dbReference>
<sequence length="209" mass="23147">MRPTQALATAFKKTVSISLKISPAFSISINTTTSGSNNNMLLAVSIKKPTSFWVIFSVDIKDVQAQMVNALITPTPHSTEIRLNQAFITHSLVIRSHLCMDSYPSSTGSLVQNIQDHSSPQGIDRVRLVSILINIHPRIIGCSGSHFTSVCNAKLRMGPQGELPFSVKIPAFHGRQFEFEKISCVGMMDTPTRQDGIEFSFSWYEFLTL</sequence>
<organism evidence="1 2">
    <name type="scientific">Batrachochytrium salamandrivorans</name>
    <dbReference type="NCBI Taxonomy" id="1357716"/>
    <lineage>
        <taxon>Eukaryota</taxon>
        <taxon>Fungi</taxon>
        <taxon>Fungi incertae sedis</taxon>
        <taxon>Chytridiomycota</taxon>
        <taxon>Chytridiomycota incertae sedis</taxon>
        <taxon>Chytridiomycetes</taxon>
        <taxon>Rhizophydiales</taxon>
        <taxon>Rhizophydiales incertae sedis</taxon>
        <taxon>Batrachochytrium</taxon>
    </lineage>
</organism>